<gene>
    <name evidence="5" type="ORF">S01H4_31043</name>
</gene>
<keyword evidence="3" id="KW-0732">Signal</keyword>
<protein>
    <recommendedName>
        <fullName evidence="4">Solute-binding protein family 5 domain-containing protein</fullName>
    </recommendedName>
</protein>
<dbReference type="PANTHER" id="PTHR30290:SF9">
    <property type="entry name" value="OLIGOPEPTIDE-BINDING PROTEIN APPA"/>
    <property type="match status" value="1"/>
</dbReference>
<dbReference type="Pfam" id="PF00496">
    <property type="entry name" value="SBP_bac_5"/>
    <property type="match status" value="1"/>
</dbReference>
<dbReference type="SUPFAM" id="SSF53850">
    <property type="entry name" value="Periplasmic binding protein-like II"/>
    <property type="match status" value="1"/>
</dbReference>
<comment type="caution">
    <text evidence="5">The sequence shown here is derived from an EMBL/GenBank/DDBJ whole genome shotgun (WGS) entry which is preliminary data.</text>
</comment>
<evidence type="ECO:0000313" key="5">
    <source>
        <dbReference type="EMBL" id="GAG77328.1"/>
    </source>
</evidence>
<evidence type="ECO:0000256" key="1">
    <source>
        <dbReference type="ARBA" id="ARBA00005695"/>
    </source>
</evidence>
<dbReference type="InterPro" id="IPR000914">
    <property type="entry name" value="SBP_5_dom"/>
</dbReference>
<dbReference type="Gene3D" id="3.10.105.10">
    <property type="entry name" value="Dipeptide-binding Protein, Domain 3"/>
    <property type="match status" value="1"/>
</dbReference>
<sequence length="210" mass="23315">MGTAIKAKNGMPPFMLGYSDEVVDYPYDPEKAKTLLAEAGYPDGFEVTLYVMPVSRPYMFDPPKIGEAIQSYLGAVGIKVNIYSVDWGTYLQETMDGNAQMCLLGWTGDNGDPDNFLNVLYGANACSLGTAGNYGFYTNSTAQALLTAALQAYDIEKRATYYKKFQEMIHENACYVYLAHATQSVAFRINVQGYVLHPTSRKFFYPVSVE</sequence>
<organism evidence="5">
    <name type="scientific">marine sediment metagenome</name>
    <dbReference type="NCBI Taxonomy" id="412755"/>
    <lineage>
        <taxon>unclassified sequences</taxon>
        <taxon>metagenomes</taxon>
        <taxon>ecological metagenomes</taxon>
    </lineage>
</organism>
<evidence type="ECO:0000256" key="2">
    <source>
        <dbReference type="ARBA" id="ARBA00022448"/>
    </source>
</evidence>
<dbReference type="AlphaFoldDB" id="X1AYX3"/>
<reference evidence="5" key="1">
    <citation type="journal article" date="2014" name="Front. Microbiol.">
        <title>High frequency of phylogenetically diverse reductive dehalogenase-homologous genes in deep subseafloor sedimentary metagenomes.</title>
        <authorList>
            <person name="Kawai M."/>
            <person name="Futagami T."/>
            <person name="Toyoda A."/>
            <person name="Takaki Y."/>
            <person name="Nishi S."/>
            <person name="Hori S."/>
            <person name="Arai W."/>
            <person name="Tsubouchi T."/>
            <person name="Morono Y."/>
            <person name="Uchiyama I."/>
            <person name="Ito T."/>
            <person name="Fujiyama A."/>
            <person name="Inagaki F."/>
            <person name="Takami H."/>
        </authorList>
    </citation>
    <scope>NUCLEOTIDE SEQUENCE</scope>
    <source>
        <strain evidence="5">Expedition CK06-06</strain>
    </source>
</reference>
<dbReference type="GO" id="GO:1904680">
    <property type="term" value="F:peptide transmembrane transporter activity"/>
    <property type="evidence" value="ECO:0007669"/>
    <property type="project" value="TreeGrafter"/>
</dbReference>
<accession>X1AYX3</accession>
<name>X1AYX3_9ZZZZ</name>
<comment type="similarity">
    <text evidence="1">Belongs to the bacterial solute-binding protein 5 family.</text>
</comment>
<keyword evidence="2" id="KW-0813">Transport</keyword>
<dbReference type="PANTHER" id="PTHR30290">
    <property type="entry name" value="PERIPLASMIC BINDING COMPONENT OF ABC TRANSPORTER"/>
    <property type="match status" value="1"/>
</dbReference>
<dbReference type="InterPro" id="IPR039424">
    <property type="entry name" value="SBP_5"/>
</dbReference>
<evidence type="ECO:0000256" key="3">
    <source>
        <dbReference type="ARBA" id="ARBA00022729"/>
    </source>
</evidence>
<dbReference type="GO" id="GO:0015833">
    <property type="term" value="P:peptide transport"/>
    <property type="evidence" value="ECO:0007669"/>
    <property type="project" value="TreeGrafter"/>
</dbReference>
<evidence type="ECO:0000259" key="4">
    <source>
        <dbReference type="Pfam" id="PF00496"/>
    </source>
</evidence>
<proteinExistence type="inferred from homology"/>
<dbReference type="EMBL" id="BART01016083">
    <property type="protein sequence ID" value="GAG77328.1"/>
    <property type="molecule type" value="Genomic_DNA"/>
</dbReference>
<feature type="domain" description="Solute-binding protein family 5" evidence="4">
    <location>
        <begin position="2"/>
        <end position="123"/>
    </location>
</feature>